<evidence type="ECO:0000256" key="1">
    <source>
        <dbReference type="SAM" id="MobiDB-lite"/>
    </source>
</evidence>
<feature type="region of interest" description="Disordered" evidence="1">
    <location>
        <begin position="178"/>
        <end position="250"/>
    </location>
</feature>
<feature type="compositionally biased region" description="Low complexity" evidence="1">
    <location>
        <begin position="213"/>
        <end position="228"/>
    </location>
</feature>
<feature type="compositionally biased region" description="Pro residues" evidence="1">
    <location>
        <begin position="183"/>
        <end position="194"/>
    </location>
</feature>
<gene>
    <name evidence="2" type="ORF">PVAP13_3KG282627</name>
</gene>
<accession>A0A8T0UV73</accession>
<dbReference type="EMBL" id="CM029041">
    <property type="protein sequence ID" value="KAG2625965.1"/>
    <property type="molecule type" value="Genomic_DNA"/>
</dbReference>
<protein>
    <submittedName>
        <fullName evidence="2">Uncharacterized protein</fullName>
    </submittedName>
</protein>
<name>A0A8T0UV73_PANVG</name>
<dbReference type="AlphaFoldDB" id="A0A8T0UV73"/>
<dbReference type="Proteomes" id="UP000823388">
    <property type="component" value="Chromosome 3K"/>
</dbReference>
<evidence type="ECO:0000313" key="2">
    <source>
        <dbReference type="EMBL" id="KAG2625965.1"/>
    </source>
</evidence>
<proteinExistence type="predicted"/>
<comment type="caution">
    <text evidence="2">The sequence shown here is derived from an EMBL/GenBank/DDBJ whole genome shotgun (WGS) entry which is preliminary data.</text>
</comment>
<evidence type="ECO:0000313" key="3">
    <source>
        <dbReference type="Proteomes" id="UP000823388"/>
    </source>
</evidence>
<keyword evidence="3" id="KW-1185">Reference proteome</keyword>
<organism evidence="2 3">
    <name type="scientific">Panicum virgatum</name>
    <name type="common">Blackwell switchgrass</name>
    <dbReference type="NCBI Taxonomy" id="38727"/>
    <lineage>
        <taxon>Eukaryota</taxon>
        <taxon>Viridiplantae</taxon>
        <taxon>Streptophyta</taxon>
        <taxon>Embryophyta</taxon>
        <taxon>Tracheophyta</taxon>
        <taxon>Spermatophyta</taxon>
        <taxon>Magnoliopsida</taxon>
        <taxon>Liliopsida</taxon>
        <taxon>Poales</taxon>
        <taxon>Poaceae</taxon>
        <taxon>PACMAD clade</taxon>
        <taxon>Panicoideae</taxon>
        <taxon>Panicodae</taxon>
        <taxon>Paniceae</taxon>
        <taxon>Panicinae</taxon>
        <taxon>Panicum</taxon>
        <taxon>Panicum sect. Hiantes</taxon>
    </lineage>
</organism>
<feature type="compositionally biased region" description="Low complexity" evidence="1">
    <location>
        <begin position="236"/>
        <end position="248"/>
    </location>
</feature>
<sequence length="321" mass="36829">MRGIDAPSSPPSGRLSPSSCAPPFPLRRREGDPQLSNARPPPSSGRATSAWLPTWKRTHGDRSGEGIADPGVEVALLHPEEEVESFFGQLWAIPSSIPCRLPTRVSSSNGFLAWVRKDLVRDRKITTEECYPVWKFDRIEGGPIRISYSRDIWGNSHQRESYAEVVKRKMAEERGRWVWQPEIHPPPQRPPPTRPLRRDPPPTRQQQQPPPRSNQQHQQAQGGRNQQGSHPGGGQIQRQQQRPLQQQQRKPENTAGEWFWGCSSYHRCQVSLNKMLQLWRTRPFCWHMWQAQSLFYLCYPGASYGCLSPLEPTTSYCCLLW</sequence>
<reference evidence="2" key="1">
    <citation type="submission" date="2020-05" db="EMBL/GenBank/DDBJ databases">
        <title>WGS assembly of Panicum virgatum.</title>
        <authorList>
            <person name="Lovell J.T."/>
            <person name="Jenkins J."/>
            <person name="Shu S."/>
            <person name="Juenger T.E."/>
            <person name="Schmutz J."/>
        </authorList>
    </citation>
    <scope>NUCLEOTIDE SEQUENCE</scope>
    <source>
        <strain evidence="2">AP13</strain>
    </source>
</reference>
<feature type="region of interest" description="Disordered" evidence="1">
    <location>
        <begin position="1"/>
        <end position="67"/>
    </location>
</feature>